<dbReference type="Proteomes" id="UP000198660">
    <property type="component" value="Unassembled WGS sequence"/>
</dbReference>
<dbReference type="InterPro" id="IPR016181">
    <property type="entry name" value="Acyl_CoA_acyltransferase"/>
</dbReference>
<keyword evidence="3" id="KW-1185">Reference proteome</keyword>
<dbReference type="SUPFAM" id="SSF55729">
    <property type="entry name" value="Acyl-CoA N-acyltransferases (Nat)"/>
    <property type="match status" value="1"/>
</dbReference>
<keyword evidence="2" id="KW-0689">Ribosomal protein</keyword>
<keyword evidence="2" id="KW-0687">Ribonucleoprotein</keyword>
<dbReference type="Gene3D" id="3.40.630.30">
    <property type="match status" value="1"/>
</dbReference>
<dbReference type="GO" id="GO:0016747">
    <property type="term" value="F:acyltransferase activity, transferring groups other than amino-acyl groups"/>
    <property type="evidence" value="ECO:0007669"/>
    <property type="project" value="InterPro"/>
</dbReference>
<evidence type="ECO:0000313" key="2">
    <source>
        <dbReference type="EMBL" id="SFS31228.1"/>
    </source>
</evidence>
<dbReference type="PANTHER" id="PTHR43617">
    <property type="entry name" value="L-AMINO ACID N-ACETYLTRANSFERASE"/>
    <property type="match status" value="1"/>
</dbReference>
<dbReference type="CDD" id="cd04301">
    <property type="entry name" value="NAT_SF"/>
    <property type="match status" value="1"/>
</dbReference>
<dbReference type="Pfam" id="PF00583">
    <property type="entry name" value="Acetyltransf_1"/>
    <property type="match status" value="1"/>
</dbReference>
<dbReference type="RefSeq" id="WP_091832294.1">
    <property type="nucleotide sequence ID" value="NZ_FPAA01000001.1"/>
</dbReference>
<dbReference type="AlphaFoldDB" id="A0A1I6NTQ4"/>
<dbReference type="InterPro" id="IPR050276">
    <property type="entry name" value="MshD_Acetyltransferase"/>
</dbReference>
<dbReference type="GO" id="GO:0005840">
    <property type="term" value="C:ribosome"/>
    <property type="evidence" value="ECO:0007669"/>
    <property type="project" value="UniProtKB-KW"/>
</dbReference>
<proteinExistence type="predicted"/>
<name>A0A1I6NTQ4_9BACL</name>
<evidence type="ECO:0000313" key="3">
    <source>
        <dbReference type="Proteomes" id="UP000198660"/>
    </source>
</evidence>
<dbReference type="InterPro" id="IPR000182">
    <property type="entry name" value="GNAT_dom"/>
</dbReference>
<dbReference type="PROSITE" id="PS51186">
    <property type="entry name" value="GNAT"/>
    <property type="match status" value="1"/>
</dbReference>
<organism evidence="2 3">
    <name type="scientific">Marininema halotolerans</name>
    <dbReference type="NCBI Taxonomy" id="1155944"/>
    <lineage>
        <taxon>Bacteria</taxon>
        <taxon>Bacillati</taxon>
        <taxon>Bacillota</taxon>
        <taxon>Bacilli</taxon>
        <taxon>Bacillales</taxon>
        <taxon>Thermoactinomycetaceae</taxon>
        <taxon>Marininema</taxon>
    </lineage>
</organism>
<dbReference type="OrthoDB" id="9799092at2"/>
<feature type="domain" description="N-acetyltransferase" evidence="1">
    <location>
        <begin position="6"/>
        <end position="176"/>
    </location>
</feature>
<evidence type="ECO:0000259" key="1">
    <source>
        <dbReference type="PROSITE" id="PS51186"/>
    </source>
</evidence>
<sequence>MNESKIEIRKLTPLDAVSFRHLMLEGCRTSATDVGMLADEWGDENPLPSLVEKFHHVWSEPDHFILGAWLEGKLLGTLGFSRGNRVMSQHYAILWAMYVDKNYRGRGIAHALLTEIIYASRKMEGLECLRLKVRSTNERACHIYRTAGFKEVGTEPKVMKLGNEYIDQTWMVCELRDKYKTSSIADEVITGKIR</sequence>
<gene>
    <name evidence="2" type="ORF">SAMN05444972_101116</name>
</gene>
<reference evidence="3" key="1">
    <citation type="submission" date="2016-10" db="EMBL/GenBank/DDBJ databases">
        <authorList>
            <person name="Varghese N."/>
            <person name="Submissions S."/>
        </authorList>
    </citation>
    <scope>NUCLEOTIDE SEQUENCE [LARGE SCALE GENOMIC DNA]</scope>
    <source>
        <strain evidence="3">DSM 45789</strain>
    </source>
</reference>
<protein>
    <submittedName>
        <fullName evidence="2">Ribosomal protein S18 acetylase RimI</fullName>
    </submittedName>
</protein>
<accession>A0A1I6NTQ4</accession>
<dbReference type="EMBL" id="FPAA01000001">
    <property type="protein sequence ID" value="SFS31228.1"/>
    <property type="molecule type" value="Genomic_DNA"/>
</dbReference>